<dbReference type="InterPro" id="IPR013783">
    <property type="entry name" value="Ig-like_fold"/>
</dbReference>
<dbReference type="SUPFAM" id="SSF51445">
    <property type="entry name" value="(Trans)glycosidases"/>
    <property type="match status" value="1"/>
</dbReference>
<evidence type="ECO:0000256" key="2">
    <source>
        <dbReference type="SAM" id="MobiDB-lite"/>
    </source>
</evidence>
<feature type="region of interest" description="Disordered" evidence="2">
    <location>
        <begin position="739"/>
        <end position="764"/>
    </location>
</feature>
<accession>A0A4Q7Z0G1</accession>
<comment type="caution">
    <text evidence="4">The sequence shown here is derived from an EMBL/GenBank/DDBJ whole genome shotgun (WGS) entry which is preliminary data.</text>
</comment>
<feature type="compositionally biased region" description="Basic and acidic residues" evidence="2">
    <location>
        <begin position="754"/>
        <end position="764"/>
    </location>
</feature>
<dbReference type="Gene3D" id="3.20.20.80">
    <property type="entry name" value="Glycosidases"/>
    <property type="match status" value="1"/>
</dbReference>
<reference evidence="4 5" key="1">
    <citation type="submission" date="2019-02" db="EMBL/GenBank/DDBJ databases">
        <title>Genomic Encyclopedia of Archaeal and Bacterial Type Strains, Phase II (KMG-II): from individual species to whole genera.</title>
        <authorList>
            <person name="Goeker M."/>
        </authorList>
    </citation>
    <scope>NUCLEOTIDE SEQUENCE [LARGE SCALE GENOMIC DNA]</scope>
    <source>
        <strain evidence="4 5">DSM 18101</strain>
    </source>
</reference>
<dbReference type="Gene3D" id="2.60.40.10">
    <property type="entry name" value="Immunoglobulins"/>
    <property type="match status" value="1"/>
</dbReference>
<keyword evidence="5" id="KW-1185">Reference proteome</keyword>
<evidence type="ECO:0000313" key="5">
    <source>
        <dbReference type="Proteomes" id="UP000292958"/>
    </source>
</evidence>
<dbReference type="InterPro" id="IPR004193">
    <property type="entry name" value="Glyco_hydro_13_N"/>
</dbReference>
<dbReference type="Gene3D" id="2.60.40.1180">
    <property type="entry name" value="Golgi alpha-mannosidase II"/>
    <property type="match status" value="1"/>
</dbReference>
<dbReference type="CDD" id="cd11326">
    <property type="entry name" value="AmyAc_Glg_debranch"/>
    <property type="match status" value="1"/>
</dbReference>
<dbReference type="SUPFAM" id="SSF51011">
    <property type="entry name" value="Glycosyl hydrolase domain"/>
    <property type="match status" value="1"/>
</dbReference>
<organism evidence="4 5">
    <name type="scientific">Edaphobacter modestus</name>
    <dbReference type="NCBI Taxonomy" id="388466"/>
    <lineage>
        <taxon>Bacteria</taxon>
        <taxon>Pseudomonadati</taxon>
        <taxon>Acidobacteriota</taxon>
        <taxon>Terriglobia</taxon>
        <taxon>Terriglobales</taxon>
        <taxon>Acidobacteriaceae</taxon>
        <taxon>Edaphobacter</taxon>
    </lineage>
</organism>
<dbReference type="InterPro" id="IPR044505">
    <property type="entry name" value="GlgX_Isoamylase_N_E_set"/>
</dbReference>
<protein>
    <submittedName>
        <fullName evidence="4">Glycogen operon protein</fullName>
    </submittedName>
</protein>
<dbReference type="InterPro" id="IPR013780">
    <property type="entry name" value="Glyco_hydro_b"/>
</dbReference>
<dbReference type="InterPro" id="IPR014756">
    <property type="entry name" value="Ig_E-set"/>
</dbReference>
<dbReference type="InterPro" id="IPR017853">
    <property type="entry name" value="GH"/>
</dbReference>
<dbReference type="Proteomes" id="UP000292958">
    <property type="component" value="Unassembled WGS sequence"/>
</dbReference>
<evidence type="ECO:0000259" key="3">
    <source>
        <dbReference type="SMART" id="SM00642"/>
    </source>
</evidence>
<dbReference type="SMART" id="SM00642">
    <property type="entry name" value="Aamy"/>
    <property type="match status" value="1"/>
</dbReference>
<evidence type="ECO:0000256" key="1">
    <source>
        <dbReference type="ARBA" id="ARBA00008061"/>
    </source>
</evidence>
<comment type="similarity">
    <text evidence="1">Belongs to the glycosyl hydrolase 13 family.</text>
</comment>
<dbReference type="SUPFAM" id="SSF81296">
    <property type="entry name" value="E set domains"/>
    <property type="match status" value="1"/>
</dbReference>
<dbReference type="PANTHER" id="PTHR43002">
    <property type="entry name" value="GLYCOGEN DEBRANCHING ENZYME"/>
    <property type="match status" value="1"/>
</dbReference>
<dbReference type="GO" id="GO:0005975">
    <property type="term" value="P:carbohydrate metabolic process"/>
    <property type="evidence" value="ECO:0007669"/>
    <property type="project" value="InterPro"/>
</dbReference>
<dbReference type="InterPro" id="IPR006047">
    <property type="entry name" value="GH13_cat_dom"/>
</dbReference>
<dbReference type="GO" id="GO:0004553">
    <property type="term" value="F:hydrolase activity, hydrolyzing O-glycosyl compounds"/>
    <property type="evidence" value="ECO:0007669"/>
    <property type="project" value="InterPro"/>
</dbReference>
<evidence type="ECO:0000313" key="4">
    <source>
        <dbReference type="EMBL" id="RZU43640.1"/>
    </source>
</evidence>
<dbReference type="CDD" id="cd02856">
    <property type="entry name" value="E_set_GDE_Isoamylase_N"/>
    <property type="match status" value="1"/>
</dbReference>
<dbReference type="Pfam" id="PF02922">
    <property type="entry name" value="CBM_48"/>
    <property type="match status" value="1"/>
</dbReference>
<sequence>MPSATEARSLTDVPDGGYPRQYVGPGTGETKVKSSTVSMLFNVERATEAAHPMEATLTERPTWAQAEGNPLPLGVTWIEEEQAFNFAVHSEHAESVTLLLFSAADLVNPVLTFRFDFLRNKSGRVWHTRIPIVQIGEARYYAYSVSGQTVPPLHSFDPQKILLDPYAKCIFFPPGFDRDLAMQEGANAGRVPLGALMAHRTAFDWSGDRSPRHESDAIIYELHVSGFTKNPNSGVDPNIAGTYAGLVEKIPYLKKLGITIVELMPVFQRDPQEGDYWGYMPLNFFAPHAQYASTRDDGQQHIEFREMVKAFHEADICVVLDVVYNHTCEGDHTGPIYSFKGLDNAGYYMLSSDPANPYANYSGTGNTLNFGQAHVRKMLMDSLRYWKEEMHIDGFRFDLASVFSRNADGSLNWGDAPTFSEIAADPELSRLHLIAEPWDTGAYQLGRGFPGLTWLQWNGRFRDDVRRFLNGDPGMVPDLMRRLYGSDDLFPDSRANAYHPYQSVNFVTCHDGFTLYDLVSYDRKYNWANGNDNRDGTDANYSWNCGHEGDKGAPPEVLALRRKQTKNFCCLLLLSNGTPMLRAGDEFLNTQSGNNNPYNQDNETGWLDWSRLQANADIFRFFQNMIAFRKNHPTLSRSRFWREDVSWYGTGSTVDLSHNSHSLALCLHGASQGDDDIYTMINAYWEDLEFQVQEGAAQEWKRIVDTSLPSPDDFSNDGVDLEQTKYVLAPRSIVVLRRSGKSHVRTTTASPEDSNGKEEENHAE</sequence>
<proteinExistence type="inferred from homology"/>
<feature type="domain" description="Glycosyl hydrolase family 13 catalytic" evidence="3">
    <location>
        <begin position="221"/>
        <end position="629"/>
    </location>
</feature>
<name>A0A4Q7Z0G1_9BACT</name>
<feature type="region of interest" description="Disordered" evidence="2">
    <location>
        <begin position="1"/>
        <end position="30"/>
    </location>
</feature>
<gene>
    <name evidence="4" type="ORF">BDD14_5324</name>
</gene>
<dbReference type="EMBL" id="SHKW01000001">
    <property type="protein sequence ID" value="RZU43640.1"/>
    <property type="molecule type" value="Genomic_DNA"/>
</dbReference>
<dbReference type="Pfam" id="PF00128">
    <property type="entry name" value="Alpha-amylase"/>
    <property type="match status" value="1"/>
</dbReference>
<dbReference type="AlphaFoldDB" id="A0A4Q7Z0G1"/>